<dbReference type="AlphaFoldDB" id="L8PJJ3"/>
<gene>
    <name evidence="2" type="ORF">STVIR_2391</name>
</gene>
<organism evidence="2 3">
    <name type="scientific">Streptomyces viridochromogenes Tue57</name>
    <dbReference type="NCBI Taxonomy" id="1160705"/>
    <lineage>
        <taxon>Bacteria</taxon>
        <taxon>Bacillati</taxon>
        <taxon>Actinomycetota</taxon>
        <taxon>Actinomycetes</taxon>
        <taxon>Kitasatosporales</taxon>
        <taxon>Streptomycetaceae</taxon>
        <taxon>Streptomyces</taxon>
    </lineage>
</organism>
<keyword evidence="1" id="KW-1133">Transmembrane helix</keyword>
<evidence type="ECO:0000313" key="3">
    <source>
        <dbReference type="Proteomes" id="UP000011205"/>
    </source>
</evidence>
<accession>L8PJJ3</accession>
<sequence>MYVLPGPGLPVLVIGLAVLTTGLVMATAGHRS</sequence>
<keyword evidence="1" id="KW-0812">Transmembrane</keyword>
<proteinExistence type="predicted"/>
<dbReference type="PATRIC" id="fig|1160705.3.peg.2371"/>
<reference evidence="2 3" key="1">
    <citation type="journal article" date="2013" name="Genome Announc.">
        <title>Draft Genome Sequence of Streptomyces viridochromogenes Strain Tu57, Producer of Avilamycin.</title>
        <authorList>
            <person name="Gruning B.A."/>
            <person name="Erxleben A."/>
            <person name="Hahnlein A."/>
            <person name="Gunther S."/>
        </authorList>
    </citation>
    <scope>NUCLEOTIDE SEQUENCE [LARGE SCALE GENOMIC DNA]</scope>
    <source>
        <strain evidence="2 3">Tue57</strain>
    </source>
</reference>
<evidence type="ECO:0000256" key="1">
    <source>
        <dbReference type="SAM" id="Phobius"/>
    </source>
</evidence>
<protein>
    <submittedName>
        <fullName evidence="2">Uncharacterized protein</fullName>
    </submittedName>
</protein>
<dbReference type="Proteomes" id="UP000011205">
    <property type="component" value="Unassembled WGS sequence"/>
</dbReference>
<keyword evidence="1" id="KW-0472">Membrane</keyword>
<evidence type="ECO:0000313" key="2">
    <source>
        <dbReference type="EMBL" id="ELS56630.1"/>
    </source>
</evidence>
<comment type="caution">
    <text evidence="2">The sequence shown here is derived from an EMBL/GenBank/DDBJ whole genome shotgun (WGS) entry which is preliminary data.</text>
</comment>
<feature type="transmembrane region" description="Helical" evidence="1">
    <location>
        <begin position="6"/>
        <end position="28"/>
    </location>
</feature>
<dbReference type="EMBL" id="AMLP01000078">
    <property type="protein sequence ID" value="ELS56630.1"/>
    <property type="molecule type" value="Genomic_DNA"/>
</dbReference>
<name>L8PJJ3_STRVR</name>